<reference evidence="2" key="2">
    <citation type="submission" date="2007-03" db="EMBL/GenBank/DDBJ databases">
        <authorList>
            <consortium name="The International Medicago Genome Annotation Group"/>
        </authorList>
    </citation>
    <scope>NUCLEOTIDE SEQUENCE</scope>
</reference>
<evidence type="ECO:0008006" key="3">
    <source>
        <dbReference type="Google" id="ProtNLM"/>
    </source>
</evidence>
<dbReference type="AlphaFoldDB" id="A2Q1E2"/>
<gene>
    <name evidence="2" type="ORF">MtrDRAFT_AC148775g17v2</name>
</gene>
<evidence type="ECO:0000256" key="1">
    <source>
        <dbReference type="SAM" id="Phobius"/>
    </source>
</evidence>
<dbReference type="EMBL" id="AC148775">
    <property type="protein sequence ID" value="ABN05759.1"/>
    <property type="molecule type" value="Genomic_DNA"/>
</dbReference>
<evidence type="ECO:0000313" key="2">
    <source>
        <dbReference type="EMBL" id="ABN05759.1"/>
    </source>
</evidence>
<keyword evidence="1" id="KW-0812">Transmembrane</keyword>
<accession>A2Q1E2</accession>
<reference evidence="2" key="1">
    <citation type="submission" date="2004-05" db="EMBL/GenBank/DDBJ databases">
        <authorList>
            <person name="Town C.D."/>
        </authorList>
    </citation>
    <scope>NUCLEOTIDE SEQUENCE</scope>
</reference>
<keyword evidence="1" id="KW-0472">Membrane</keyword>
<feature type="transmembrane region" description="Helical" evidence="1">
    <location>
        <begin position="20"/>
        <end position="42"/>
    </location>
</feature>
<name>A2Q1E2_MEDTR</name>
<organism evidence="2">
    <name type="scientific">Medicago truncatula</name>
    <name type="common">Barrel medic</name>
    <name type="synonym">Medicago tribuloides</name>
    <dbReference type="NCBI Taxonomy" id="3880"/>
    <lineage>
        <taxon>Eukaryota</taxon>
        <taxon>Viridiplantae</taxon>
        <taxon>Streptophyta</taxon>
        <taxon>Embryophyta</taxon>
        <taxon>Tracheophyta</taxon>
        <taxon>Spermatophyta</taxon>
        <taxon>Magnoliopsida</taxon>
        <taxon>eudicotyledons</taxon>
        <taxon>Gunneridae</taxon>
        <taxon>Pentapetalae</taxon>
        <taxon>rosids</taxon>
        <taxon>fabids</taxon>
        <taxon>Fabales</taxon>
        <taxon>Fabaceae</taxon>
        <taxon>Papilionoideae</taxon>
        <taxon>50 kb inversion clade</taxon>
        <taxon>NPAAA clade</taxon>
        <taxon>Hologalegina</taxon>
        <taxon>IRL clade</taxon>
        <taxon>Trifolieae</taxon>
        <taxon>Medicago</taxon>
    </lineage>
</organism>
<proteinExistence type="predicted"/>
<protein>
    <recommendedName>
        <fullName evidence="3">Transmembrane protein</fullName>
    </recommendedName>
</protein>
<sequence length="64" mass="6972">MDGGATRVSVLTPSYLSDVRLLYVVVKVGLRLFDLFSLLVVVEVMFARNIGGDGSVTMVVMDHI</sequence>
<keyword evidence="1" id="KW-1133">Transmembrane helix</keyword>